<accession>A0AAW5MY67</accession>
<sequence length="449" mass="51509">MKRIVGLLVVLGVGLMPLRAQTTRAIRQLEQQRNELKEQIAASETLLQSTKKDVKSQLADLALITGQIDERQKYLNTIESDVQTIQQEVDRLQVELSHLETELSDKKAKYERSVKYMYRNKSIQEKLMFIFSAENLTQMYRRMRYVREYADFQRLQGIQVQRKQQQVTAKQRTLVASRKAKEELLAQGEAEKQKLQEQEQQRKTLVASLQKKQRSLQSELNKQRKSANKLNAQIDRLIEIEIEKARKREEERKAAEARRLAEEKRLAEARAAEARRKEAARTETSGSKEEDAVITPATPKMDAYKVDSDDRTLVSSFEKNRGALPVPITGPYVIVGHYGQYDVPGLRNVRLDNKGIDIKGQAGANARAIFDGEVSAIFQYNGLTNVLVRHGNYISVYCNLQSVQVQKGSKIHTRDIIGKIHTNAEGNTILHFQLRKETAKLNPEVWIRR</sequence>
<evidence type="ECO:0000259" key="4">
    <source>
        <dbReference type="Pfam" id="PF01551"/>
    </source>
</evidence>
<evidence type="ECO:0000256" key="1">
    <source>
        <dbReference type="ARBA" id="ARBA00022729"/>
    </source>
</evidence>
<dbReference type="AlphaFoldDB" id="A0AAW5MY67"/>
<dbReference type="EMBL" id="JANRHJ010000004">
    <property type="protein sequence ID" value="MCR8873286.1"/>
    <property type="molecule type" value="Genomic_DNA"/>
</dbReference>
<name>A0AAW5MY67_9BACT</name>
<reference evidence="5 6" key="1">
    <citation type="submission" date="2022-08" db="EMBL/GenBank/DDBJ databases">
        <authorList>
            <person name="Zeman M."/>
            <person name="Kubasova T."/>
        </authorList>
    </citation>
    <scope>NUCLEOTIDE SEQUENCE [LARGE SCALE GENOMIC DNA]</scope>
    <source>
        <strain evidence="5 6">ET62</strain>
    </source>
</reference>
<feature type="coiled-coil region" evidence="2">
    <location>
        <begin position="19"/>
        <end position="109"/>
    </location>
</feature>
<dbReference type="Pfam" id="PF01551">
    <property type="entry name" value="Peptidase_M23"/>
    <property type="match status" value="1"/>
</dbReference>
<proteinExistence type="predicted"/>
<evidence type="ECO:0000256" key="3">
    <source>
        <dbReference type="SAM" id="MobiDB-lite"/>
    </source>
</evidence>
<gene>
    <name evidence="5" type="ORF">NW209_04510</name>
</gene>
<dbReference type="InterPro" id="IPR016047">
    <property type="entry name" value="M23ase_b-sheet_dom"/>
</dbReference>
<feature type="domain" description="M23ase beta-sheet core" evidence="4">
    <location>
        <begin position="353"/>
        <end position="443"/>
    </location>
</feature>
<comment type="caution">
    <text evidence="5">The sequence shown here is derived from an EMBL/GenBank/DDBJ whole genome shotgun (WGS) entry which is preliminary data.</text>
</comment>
<dbReference type="CDD" id="cd12797">
    <property type="entry name" value="M23_peptidase"/>
    <property type="match status" value="1"/>
</dbReference>
<dbReference type="RefSeq" id="WP_258335506.1">
    <property type="nucleotide sequence ID" value="NZ_JANRHJ010000004.1"/>
</dbReference>
<dbReference type="SUPFAM" id="SSF51261">
    <property type="entry name" value="Duplicated hybrid motif"/>
    <property type="match status" value="1"/>
</dbReference>
<protein>
    <submittedName>
        <fullName evidence="5">Peptidoglycan DD-metalloendopeptidase family protein</fullName>
    </submittedName>
</protein>
<dbReference type="PANTHER" id="PTHR21666">
    <property type="entry name" value="PEPTIDASE-RELATED"/>
    <property type="match status" value="1"/>
</dbReference>
<dbReference type="InterPro" id="IPR011055">
    <property type="entry name" value="Dup_hybrid_motif"/>
</dbReference>
<feature type="region of interest" description="Disordered" evidence="3">
    <location>
        <begin position="271"/>
        <end position="291"/>
    </location>
</feature>
<dbReference type="Proteomes" id="UP001204579">
    <property type="component" value="Unassembled WGS sequence"/>
</dbReference>
<evidence type="ECO:0000313" key="6">
    <source>
        <dbReference type="Proteomes" id="UP001204579"/>
    </source>
</evidence>
<keyword evidence="6" id="KW-1185">Reference proteome</keyword>
<dbReference type="GO" id="GO:0004222">
    <property type="term" value="F:metalloendopeptidase activity"/>
    <property type="evidence" value="ECO:0007669"/>
    <property type="project" value="TreeGrafter"/>
</dbReference>
<dbReference type="Gene3D" id="6.10.250.3150">
    <property type="match status" value="1"/>
</dbReference>
<keyword evidence="2" id="KW-0175">Coiled coil</keyword>
<organism evidence="5 6">
    <name type="scientific">Phocaeicola barnesiae</name>
    <dbReference type="NCBI Taxonomy" id="376804"/>
    <lineage>
        <taxon>Bacteria</taxon>
        <taxon>Pseudomonadati</taxon>
        <taxon>Bacteroidota</taxon>
        <taxon>Bacteroidia</taxon>
        <taxon>Bacteroidales</taxon>
        <taxon>Bacteroidaceae</taxon>
        <taxon>Phocaeicola</taxon>
    </lineage>
</organism>
<dbReference type="InterPro" id="IPR050570">
    <property type="entry name" value="Cell_wall_metabolism_enzyme"/>
</dbReference>
<dbReference type="Gene3D" id="2.70.70.10">
    <property type="entry name" value="Glucose Permease (Domain IIA)"/>
    <property type="match status" value="1"/>
</dbReference>
<evidence type="ECO:0000313" key="5">
    <source>
        <dbReference type="EMBL" id="MCR8873286.1"/>
    </source>
</evidence>
<dbReference type="PANTHER" id="PTHR21666:SF289">
    <property type="entry name" value="L-ALA--D-GLU ENDOPEPTIDASE"/>
    <property type="match status" value="1"/>
</dbReference>
<keyword evidence="1" id="KW-0732">Signal</keyword>
<evidence type="ECO:0000256" key="2">
    <source>
        <dbReference type="SAM" id="Coils"/>
    </source>
</evidence>